<dbReference type="EC" id="2.6.1.52" evidence="11"/>
<sequence>MNRAYNLSAGPAILPVEVLEKAQAELLNYNNSGMSVMELSHRSGYFEEIIEAAEANLRQLLNIPDNYKVLFLQGGASMVFTTLPLNLRQKGKVAYDNGGNFGKKAMQAAVELEDAYNIEVDVVASSAEDSYTHLPELSKNLSKDYDYLHICSNNTIEGTQYKTYPQYEGVPLVADMSSDLLSKPVDVTQFGMIYAGAQKNAGIAGLTLVIIRDDLLGLNEDLPTIFNYNTFAKANSLYNTPSTYPIYIHKLITDWLIEEGGLEAVAKRNEEKAQVLYDYLDQSQLFKSPVKKEDRSVMNVPFVTGDADLDAKFIALTEENGFQNLKGHRSVGGMRASIYNAFPLEGVKRLVELMAQFEKEHQ</sequence>
<accession>A0A1G8LR44</accession>
<dbReference type="GO" id="GO:0004648">
    <property type="term" value="F:O-phospho-L-serine:2-oxoglutarate aminotransferase activity"/>
    <property type="evidence" value="ECO:0007669"/>
    <property type="project" value="UniProtKB-UniRule"/>
</dbReference>
<dbReference type="AlphaFoldDB" id="A0A1G8LR44"/>
<feature type="binding site" evidence="11">
    <location>
        <position position="175"/>
    </location>
    <ligand>
        <name>pyridoxal 5'-phosphate</name>
        <dbReference type="ChEBI" id="CHEBI:597326"/>
    </ligand>
</feature>
<evidence type="ECO:0000256" key="1">
    <source>
        <dbReference type="ARBA" id="ARBA00003483"/>
    </source>
</evidence>
<dbReference type="InterPro" id="IPR015421">
    <property type="entry name" value="PyrdxlP-dep_Trfase_major"/>
</dbReference>
<comment type="subcellular location">
    <subcellularLocation>
        <location evidence="11">Cytoplasm</location>
    </subcellularLocation>
</comment>
<reference evidence="14 15" key="1">
    <citation type="submission" date="2017-09" db="EMBL/GenBank/DDBJ databases">
        <title>Bacterial strain isolated from the female urinary microbiota.</title>
        <authorList>
            <person name="Thomas-White K."/>
            <person name="Kumar N."/>
            <person name="Forster S."/>
            <person name="Putonti C."/>
            <person name="Lawley T."/>
            <person name="Wolfe A.J."/>
        </authorList>
    </citation>
    <scope>NUCLEOTIDE SEQUENCE [LARGE SCALE GENOMIC DNA]</scope>
    <source>
        <strain evidence="14 15">UMB0852</strain>
    </source>
</reference>
<comment type="similarity">
    <text evidence="3 11">Belongs to the class-V pyridoxal-phosphate-dependent aminotransferase family. SerC subfamily.</text>
</comment>
<feature type="modified residue" description="N6-(pyridoxal phosphate)lysine" evidence="11">
    <location>
        <position position="199"/>
    </location>
</feature>
<evidence type="ECO:0000256" key="12">
    <source>
        <dbReference type="RuleBase" id="RU004505"/>
    </source>
</evidence>
<dbReference type="GO" id="GO:0006564">
    <property type="term" value="P:L-serine biosynthetic process"/>
    <property type="evidence" value="ECO:0007669"/>
    <property type="project" value="UniProtKB-UniRule"/>
</dbReference>
<dbReference type="GO" id="GO:0005737">
    <property type="term" value="C:cytoplasm"/>
    <property type="evidence" value="ECO:0007669"/>
    <property type="project" value="UniProtKB-SubCell"/>
</dbReference>
<evidence type="ECO:0000256" key="8">
    <source>
        <dbReference type="ARBA" id="ARBA00023299"/>
    </source>
</evidence>
<evidence type="ECO:0000256" key="5">
    <source>
        <dbReference type="ARBA" id="ARBA00022605"/>
    </source>
</evidence>
<dbReference type="PIRSF" id="PIRSF000525">
    <property type="entry name" value="SerC"/>
    <property type="match status" value="1"/>
</dbReference>
<comment type="caution">
    <text evidence="11">Lacks conserved residue(s) required for the propagation of feature annotation.</text>
</comment>
<evidence type="ECO:0000256" key="10">
    <source>
        <dbReference type="ARBA" id="ARBA00049007"/>
    </source>
</evidence>
<dbReference type="RefSeq" id="WP_092085373.1">
    <property type="nucleotide sequence ID" value="NZ_FNEL01000023.1"/>
</dbReference>
<evidence type="ECO:0000259" key="13">
    <source>
        <dbReference type="Pfam" id="PF00266"/>
    </source>
</evidence>
<comment type="subunit">
    <text evidence="11">Homodimer.</text>
</comment>
<dbReference type="OrthoDB" id="9809412at2"/>
<dbReference type="UniPathway" id="UPA00135">
    <property type="reaction ID" value="UER00197"/>
</dbReference>
<keyword evidence="6 11" id="KW-0808">Transferase</keyword>
<feature type="binding site" evidence="11">
    <location>
        <position position="198"/>
    </location>
    <ligand>
        <name>pyridoxal 5'-phosphate</name>
        <dbReference type="ChEBI" id="CHEBI:597326"/>
    </ligand>
</feature>
<dbReference type="NCBIfam" id="TIGR01364">
    <property type="entry name" value="serC_1"/>
    <property type="match status" value="1"/>
</dbReference>
<keyword evidence="5 11" id="KW-0028">Amino-acid biosynthesis</keyword>
<dbReference type="Proteomes" id="UP000235682">
    <property type="component" value="Unassembled WGS sequence"/>
</dbReference>
<dbReference type="Gene3D" id="3.90.1150.10">
    <property type="entry name" value="Aspartate Aminotransferase, domain 1"/>
    <property type="match status" value="1"/>
</dbReference>
<organism evidence="14 15">
    <name type="scientific">Dolosicoccus paucivorans</name>
    <dbReference type="NCBI Taxonomy" id="84521"/>
    <lineage>
        <taxon>Bacteria</taxon>
        <taxon>Bacillati</taxon>
        <taxon>Bacillota</taxon>
        <taxon>Bacilli</taxon>
        <taxon>Lactobacillales</taxon>
        <taxon>Aerococcaceae</taxon>
        <taxon>Dolosicoccus</taxon>
    </lineage>
</organism>
<keyword evidence="8 11" id="KW-0718">Serine biosynthesis</keyword>
<evidence type="ECO:0000256" key="9">
    <source>
        <dbReference type="ARBA" id="ARBA00047630"/>
    </source>
</evidence>
<dbReference type="PANTHER" id="PTHR43247">
    <property type="entry name" value="PHOSPHOSERINE AMINOTRANSFERASE"/>
    <property type="match status" value="1"/>
</dbReference>
<comment type="pathway">
    <text evidence="2 11 12">Amino-acid biosynthesis; L-serine biosynthesis; L-serine from 3-phospho-D-glycerate: step 2/3.</text>
</comment>
<dbReference type="PANTHER" id="PTHR43247:SF1">
    <property type="entry name" value="PHOSPHOSERINE AMINOTRANSFERASE"/>
    <property type="match status" value="1"/>
</dbReference>
<comment type="catalytic activity">
    <reaction evidence="10 11 12">
        <text>O-phospho-L-serine + 2-oxoglutarate = 3-phosphooxypyruvate + L-glutamate</text>
        <dbReference type="Rhea" id="RHEA:14329"/>
        <dbReference type="ChEBI" id="CHEBI:16810"/>
        <dbReference type="ChEBI" id="CHEBI:18110"/>
        <dbReference type="ChEBI" id="CHEBI:29985"/>
        <dbReference type="ChEBI" id="CHEBI:57524"/>
        <dbReference type="EC" id="2.6.1.52"/>
    </reaction>
</comment>
<comment type="caution">
    <text evidence="14">The sequence shown here is derived from an EMBL/GenBank/DDBJ whole genome shotgun (WGS) entry which is preliminary data.</text>
</comment>
<feature type="binding site" evidence="11">
    <location>
        <position position="42"/>
    </location>
    <ligand>
        <name>L-glutamate</name>
        <dbReference type="ChEBI" id="CHEBI:29985"/>
    </ligand>
</feature>
<gene>
    <name evidence="11" type="primary">serC</name>
    <name evidence="14" type="ORF">CJ205_00060</name>
</gene>
<evidence type="ECO:0000256" key="2">
    <source>
        <dbReference type="ARBA" id="ARBA00005099"/>
    </source>
</evidence>
<dbReference type="InterPro" id="IPR015422">
    <property type="entry name" value="PyrdxlP-dep_Trfase_small"/>
</dbReference>
<evidence type="ECO:0000313" key="15">
    <source>
        <dbReference type="Proteomes" id="UP000235682"/>
    </source>
</evidence>
<keyword evidence="11" id="KW-0963">Cytoplasm</keyword>
<evidence type="ECO:0000256" key="4">
    <source>
        <dbReference type="ARBA" id="ARBA00022576"/>
    </source>
</evidence>
<comment type="cofactor">
    <cofactor evidence="11">
        <name>pyridoxal 5'-phosphate</name>
        <dbReference type="ChEBI" id="CHEBI:597326"/>
    </cofactor>
    <text evidence="11">Binds 1 pyridoxal phosphate per subunit.</text>
</comment>
<evidence type="ECO:0000256" key="3">
    <source>
        <dbReference type="ARBA" id="ARBA00006904"/>
    </source>
</evidence>
<feature type="binding site" evidence="11">
    <location>
        <begin position="239"/>
        <end position="240"/>
    </location>
    <ligand>
        <name>pyridoxal 5'-phosphate</name>
        <dbReference type="ChEBI" id="CHEBI:597326"/>
    </ligand>
</feature>
<dbReference type="FunFam" id="3.90.1150.10:FF:000006">
    <property type="entry name" value="Phosphoserine aminotransferase"/>
    <property type="match status" value="1"/>
</dbReference>
<dbReference type="STRING" id="84521.SAMN04487994_102315"/>
<dbReference type="InterPro" id="IPR022278">
    <property type="entry name" value="Pser_aminoTfrase"/>
</dbReference>
<feature type="domain" description="Aminotransferase class V" evidence="13">
    <location>
        <begin position="5"/>
        <end position="350"/>
    </location>
</feature>
<protein>
    <recommendedName>
        <fullName evidence="11">Phosphoserine aminotransferase</fullName>
        <ecNumber evidence="11">2.6.1.52</ecNumber>
    </recommendedName>
    <alternativeName>
        <fullName evidence="11">Phosphohydroxythreonine aminotransferase</fullName>
        <shortName evidence="11">PSAT</shortName>
    </alternativeName>
</protein>
<dbReference type="SUPFAM" id="SSF53383">
    <property type="entry name" value="PLP-dependent transferases"/>
    <property type="match status" value="1"/>
</dbReference>
<comment type="catalytic activity">
    <reaction evidence="9 11">
        <text>4-(phosphooxy)-L-threonine + 2-oxoglutarate = (R)-3-hydroxy-2-oxo-4-phosphooxybutanoate + L-glutamate</text>
        <dbReference type="Rhea" id="RHEA:16573"/>
        <dbReference type="ChEBI" id="CHEBI:16810"/>
        <dbReference type="ChEBI" id="CHEBI:29985"/>
        <dbReference type="ChEBI" id="CHEBI:58452"/>
        <dbReference type="ChEBI" id="CHEBI:58538"/>
        <dbReference type="EC" id="2.6.1.52"/>
    </reaction>
</comment>
<dbReference type="NCBIfam" id="NF003764">
    <property type="entry name" value="PRK05355.1"/>
    <property type="match status" value="1"/>
</dbReference>
<evidence type="ECO:0000256" key="7">
    <source>
        <dbReference type="ARBA" id="ARBA00022898"/>
    </source>
</evidence>
<dbReference type="HAMAP" id="MF_00160">
    <property type="entry name" value="SerC_aminotrans_5"/>
    <property type="match status" value="1"/>
</dbReference>
<comment type="function">
    <text evidence="1 11">Catalyzes the reversible conversion of 3-phosphohydroxypyruvate to phosphoserine and of 3-hydroxy-2-oxo-4-phosphonooxybutanoate to phosphohydroxythreonine.</text>
</comment>
<dbReference type="PROSITE" id="PS00595">
    <property type="entry name" value="AA_TRANSFER_CLASS_5"/>
    <property type="match status" value="1"/>
</dbReference>
<feature type="binding site" evidence="11">
    <location>
        <position position="155"/>
    </location>
    <ligand>
        <name>pyridoxal 5'-phosphate</name>
        <dbReference type="ChEBI" id="CHEBI:597326"/>
    </ligand>
</feature>
<dbReference type="InterPro" id="IPR020578">
    <property type="entry name" value="Aminotrans_V_PyrdxlP_BS"/>
</dbReference>
<dbReference type="Gene3D" id="3.40.640.10">
    <property type="entry name" value="Type I PLP-dependent aspartate aminotransferase-like (Major domain)"/>
    <property type="match status" value="1"/>
</dbReference>
<proteinExistence type="inferred from homology"/>
<feature type="binding site" evidence="11">
    <location>
        <begin position="76"/>
        <end position="77"/>
    </location>
    <ligand>
        <name>pyridoxal 5'-phosphate</name>
        <dbReference type="ChEBI" id="CHEBI:597326"/>
    </ligand>
</feature>
<dbReference type="GO" id="GO:0030170">
    <property type="term" value="F:pyridoxal phosphate binding"/>
    <property type="evidence" value="ECO:0007669"/>
    <property type="project" value="UniProtKB-UniRule"/>
</dbReference>
<dbReference type="FunFam" id="3.40.640.10:FF:000010">
    <property type="entry name" value="Phosphoserine aminotransferase"/>
    <property type="match status" value="1"/>
</dbReference>
<dbReference type="Pfam" id="PF00266">
    <property type="entry name" value="Aminotran_5"/>
    <property type="match status" value="1"/>
</dbReference>
<feature type="binding site" evidence="11">
    <location>
        <position position="101"/>
    </location>
    <ligand>
        <name>pyridoxal 5'-phosphate</name>
        <dbReference type="ChEBI" id="CHEBI:597326"/>
    </ligand>
</feature>
<keyword evidence="7 11" id="KW-0663">Pyridoxal phosphate</keyword>
<name>A0A1G8LR44_9LACT</name>
<evidence type="ECO:0000313" key="14">
    <source>
        <dbReference type="EMBL" id="PMC59136.1"/>
    </source>
</evidence>
<keyword evidence="15" id="KW-1185">Reference proteome</keyword>
<dbReference type="InterPro" id="IPR015424">
    <property type="entry name" value="PyrdxlP-dep_Trfase"/>
</dbReference>
<evidence type="ECO:0000256" key="6">
    <source>
        <dbReference type="ARBA" id="ARBA00022679"/>
    </source>
</evidence>
<dbReference type="InterPro" id="IPR000192">
    <property type="entry name" value="Aminotrans_V_dom"/>
</dbReference>
<evidence type="ECO:0000256" key="11">
    <source>
        <dbReference type="HAMAP-Rule" id="MF_00160"/>
    </source>
</evidence>
<dbReference type="EMBL" id="PNHE01000001">
    <property type="protein sequence ID" value="PMC59136.1"/>
    <property type="molecule type" value="Genomic_DNA"/>
</dbReference>
<keyword evidence="4 11" id="KW-0032">Aminotransferase</keyword>